<comment type="caution">
    <text evidence="1">The sequence shown here is derived from an EMBL/GenBank/DDBJ whole genome shotgun (WGS) entry which is preliminary data.</text>
</comment>
<evidence type="ECO:0000313" key="2">
    <source>
        <dbReference type="Proteomes" id="UP001148737"/>
    </source>
</evidence>
<dbReference type="Proteomes" id="UP001148737">
    <property type="component" value="Unassembled WGS sequence"/>
</dbReference>
<proteinExistence type="predicted"/>
<organism evidence="1 2">
    <name type="scientific">Lecanicillium saksenae</name>
    <dbReference type="NCBI Taxonomy" id="468837"/>
    <lineage>
        <taxon>Eukaryota</taxon>
        <taxon>Fungi</taxon>
        <taxon>Dikarya</taxon>
        <taxon>Ascomycota</taxon>
        <taxon>Pezizomycotina</taxon>
        <taxon>Sordariomycetes</taxon>
        <taxon>Hypocreomycetidae</taxon>
        <taxon>Hypocreales</taxon>
        <taxon>Cordycipitaceae</taxon>
        <taxon>Lecanicillium</taxon>
    </lineage>
</organism>
<gene>
    <name evidence="1" type="ORF">NLG97_g5074</name>
</gene>
<reference evidence="1" key="1">
    <citation type="submission" date="2022-07" db="EMBL/GenBank/DDBJ databases">
        <title>Genome Sequence of Lecanicillium saksenae.</title>
        <authorList>
            <person name="Buettner E."/>
        </authorList>
    </citation>
    <scope>NUCLEOTIDE SEQUENCE</scope>
    <source>
        <strain evidence="1">VT-O1</strain>
    </source>
</reference>
<protein>
    <submittedName>
        <fullName evidence="1">Uncharacterized protein</fullName>
    </submittedName>
</protein>
<keyword evidence="2" id="KW-1185">Reference proteome</keyword>
<evidence type="ECO:0000313" key="1">
    <source>
        <dbReference type="EMBL" id="KAJ3492895.1"/>
    </source>
</evidence>
<sequence length="330" mass="35580">MTDTKLVTVFGATGLQGGSVVQSLLANKSGQFSVRGITRNLDSDKSKALTALGVEMVKADGSNIDQIKNAFRGSWAVFLNTDTESPELNKPDGPTESDFGISLVDAAKEVGVQHLVYSGMRSATEATHGVVPVRVYDQKAAIAEYARTKGFKSAISVSAAWYMENHLSEEMAAHFGGFPFIPDADGYLTLQLPTLGGKGEMSWVDVGRDYGDIVHAVLLSPETYDKQQVEAISCVASLERFVDGFAKVTKKRARYVGFDWQSLETHGSLEAETVKGIFGMTHHVDPQFAKRFYDPSTAAKLKAEAAAAKGLTGAEAELQTIDGFLTKYFG</sequence>
<accession>A0ACC1QTP1</accession>
<name>A0ACC1QTP1_9HYPO</name>
<dbReference type="EMBL" id="JANAKD010000547">
    <property type="protein sequence ID" value="KAJ3492895.1"/>
    <property type="molecule type" value="Genomic_DNA"/>
</dbReference>